<dbReference type="Gene3D" id="3.40.50.1820">
    <property type="entry name" value="alpha/beta hydrolase"/>
    <property type="match status" value="1"/>
</dbReference>
<sequence>MQYTQEELIQRLKTNAVVHHNGIEKIDKKIPFDENKKGMDPRVKELMLDEENTKLKKPIELADLEEIRSSGGFKNADLSKGIRTENRNVFQEDSTLRVRVYNRGEEKKPAIIYYHGGGFFDGDMDVVENPCKLLAQETGAVVISVEYRLAPEFPYAAGLMDCLEAVRYVYNFADELSIDRDAIGLVGDSVGGNLALGVNHLSSEEPWSINYLGLLYPLVDLSDFSGKKWNMAAYDFSEDEALIRRELINMRQSLFFIQSLYLDDLEQAISPLVSPVLSEVKQDIPPVTIITAEFDYLKVQGAEFARQIADASVPVRHIEYKGMDHAFVEKLGYYPQAADAIAEISRHFKEIIY</sequence>
<name>A0A419V8N2_9BACL</name>
<dbReference type="OrthoDB" id="9815425at2"/>
<accession>A0A419V8N2</accession>
<dbReference type="InterPro" id="IPR029058">
    <property type="entry name" value="AB_hydrolase_fold"/>
</dbReference>
<organism evidence="3 4">
    <name type="scientific">Sinobaca qinghaiensis</name>
    <dbReference type="NCBI Taxonomy" id="342944"/>
    <lineage>
        <taxon>Bacteria</taxon>
        <taxon>Bacillati</taxon>
        <taxon>Bacillota</taxon>
        <taxon>Bacilli</taxon>
        <taxon>Bacillales</taxon>
        <taxon>Sporolactobacillaceae</taxon>
        <taxon>Sinobaca</taxon>
    </lineage>
</organism>
<evidence type="ECO:0000256" key="1">
    <source>
        <dbReference type="ARBA" id="ARBA00022801"/>
    </source>
</evidence>
<dbReference type="PANTHER" id="PTHR48081">
    <property type="entry name" value="AB HYDROLASE SUPERFAMILY PROTEIN C4A8.06C"/>
    <property type="match status" value="1"/>
</dbReference>
<evidence type="ECO:0000259" key="2">
    <source>
        <dbReference type="Pfam" id="PF07859"/>
    </source>
</evidence>
<evidence type="ECO:0000313" key="3">
    <source>
        <dbReference type="EMBL" id="RKD76422.1"/>
    </source>
</evidence>
<dbReference type="Pfam" id="PF07859">
    <property type="entry name" value="Abhydrolase_3"/>
    <property type="match status" value="1"/>
</dbReference>
<dbReference type="EMBL" id="RAPK01000006">
    <property type="protein sequence ID" value="RKD76422.1"/>
    <property type="molecule type" value="Genomic_DNA"/>
</dbReference>
<dbReference type="PANTHER" id="PTHR48081:SF8">
    <property type="entry name" value="ALPHA_BETA HYDROLASE FOLD-3 DOMAIN-CONTAINING PROTEIN-RELATED"/>
    <property type="match status" value="1"/>
</dbReference>
<proteinExistence type="predicted"/>
<comment type="caution">
    <text evidence="3">The sequence shown here is derived from an EMBL/GenBank/DDBJ whole genome shotgun (WGS) entry which is preliminary data.</text>
</comment>
<dbReference type="SUPFAM" id="SSF53474">
    <property type="entry name" value="alpha/beta-Hydrolases"/>
    <property type="match status" value="1"/>
</dbReference>
<dbReference type="AlphaFoldDB" id="A0A419V8N2"/>
<keyword evidence="4" id="KW-1185">Reference proteome</keyword>
<reference evidence="3 4" key="1">
    <citation type="submission" date="2018-09" db="EMBL/GenBank/DDBJ databases">
        <title>Genomic Encyclopedia of Archaeal and Bacterial Type Strains, Phase II (KMG-II): from individual species to whole genera.</title>
        <authorList>
            <person name="Goeker M."/>
        </authorList>
    </citation>
    <scope>NUCLEOTIDE SEQUENCE [LARGE SCALE GENOMIC DNA]</scope>
    <source>
        <strain evidence="3 4">DSM 17008</strain>
    </source>
</reference>
<dbReference type="InterPro" id="IPR013094">
    <property type="entry name" value="AB_hydrolase_3"/>
</dbReference>
<protein>
    <submittedName>
        <fullName evidence="3">Acetyl esterase/lipase</fullName>
    </submittedName>
</protein>
<gene>
    <name evidence="3" type="ORF">ATL39_0639</name>
</gene>
<dbReference type="RefSeq" id="WP_120191827.1">
    <property type="nucleotide sequence ID" value="NZ_RAPK01000006.1"/>
</dbReference>
<feature type="domain" description="Alpha/beta hydrolase fold-3" evidence="2">
    <location>
        <begin position="111"/>
        <end position="328"/>
    </location>
</feature>
<keyword evidence="1" id="KW-0378">Hydrolase</keyword>
<dbReference type="InterPro" id="IPR050300">
    <property type="entry name" value="GDXG_lipolytic_enzyme"/>
</dbReference>
<evidence type="ECO:0000313" key="4">
    <source>
        <dbReference type="Proteomes" id="UP000285120"/>
    </source>
</evidence>
<dbReference type="Proteomes" id="UP000285120">
    <property type="component" value="Unassembled WGS sequence"/>
</dbReference>
<dbReference type="GO" id="GO:0016787">
    <property type="term" value="F:hydrolase activity"/>
    <property type="evidence" value="ECO:0007669"/>
    <property type="project" value="UniProtKB-KW"/>
</dbReference>